<protein>
    <recommendedName>
        <fullName evidence="4">Transmembrane protein</fullName>
    </recommendedName>
</protein>
<evidence type="ECO:0000313" key="2">
    <source>
        <dbReference type="EMBL" id="CAA0832591.1"/>
    </source>
</evidence>
<dbReference type="PANTHER" id="PTHR36619:SF2">
    <property type="entry name" value="OS04G0208900 PROTEIN"/>
    <property type="match status" value="1"/>
</dbReference>
<dbReference type="EMBL" id="CACSLK010027834">
    <property type="protein sequence ID" value="CAA0832591.1"/>
    <property type="molecule type" value="Genomic_DNA"/>
</dbReference>
<feature type="chain" id="PRO_5040133708" description="Transmembrane protein" evidence="1">
    <location>
        <begin position="27"/>
        <end position="103"/>
    </location>
</feature>
<gene>
    <name evidence="2" type="ORF">SHERM_27865</name>
</gene>
<comment type="caution">
    <text evidence="2">The sequence shown here is derived from an EMBL/GenBank/DDBJ whole genome shotgun (WGS) entry which is preliminary data.</text>
</comment>
<keyword evidence="1" id="KW-0732">Signal</keyword>
<reference evidence="2" key="1">
    <citation type="submission" date="2019-12" db="EMBL/GenBank/DDBJ databases">
        <authorList>
            <person name="Scholes J."/>
        </authorList>
    </citation>
    <scope>NUCLEOTIDE SEQUENCE</scope>
</reference>
<evidence type="ECO:0008006" key="4">
    <source>
        <dbReference type="Google" id="ProtNLM"/>
    </source>
</evidence>
<feature type="signal peptide" evidence="1">
    <location>
        <begin position="1"/>
        <end position="26"/>
    </location>
</feature>
<evidence type="ECO:0000313" key="3">
    <source>
        <dbReference type="Proteomes" id="UP001153555"/>
    </source>
</evidence>
<evidence type="ECO:0000256" key="1">
    <source>
        <dbReference type="SAM" id="SignalP"/>
    </source>
</evidence>
<organism evidence="2 3">
    <name type="scientific">Striga hermonthica</name>
    <name type="common">Purple witchweed</name>
    <name type="synonym">Buchnera hermonthica</name>
    <dbReference type="NCBI Taxonomy" id="68872"/>
    <lineage>
        <taxon>Eukaryota</taxon>
        <taxon>Viridiplantae</taxon>
        <taxon>Streptophyta</taxon>
        <taxon>Embryophyta</taxon>
        <taxon>Tracheophyta</taxon>
        <taxon>Spermatophyta</taxon>
        <taxon>Magnoliopsida</taxon>
        <taxon>eudicotyledons</taxon>
        <taxon>Gunneridae</taxon>
        <taxon>Pentapetalae</taxon>
        <taxon>asterids</taxon>
        <taxon>lamiids</taxon>
        <taxon>Lamiales</taxon>
        <taxon>Orobanchaceae</taxon>
        <taxon>Buchnereae</taxon>
        <taxon>Striga</taxon>
    </lineage>
</organism>
<dbReference type="AlphaFoldDB" id="A0A9N7NNS3"/>
<dbReference type="PANTHER" id="PTHR36619">
    <property type="entry name" value="OS04G0208900 PROTEIN"/>
    <property type="match status" value="1"/>
</dbReference>
<proteinExistence type="predicted"/>
<sequence length="103" mass="11388">MSFTTKIFMAIIIIHILLLFSTPTIARHYPILPSAPSTALPKIGPKTRGSFFTTSPSSNHKRQVFHGREINDCMPKGFPHSSAPSRYVNYHKLGSSKCSSGKN</sequence>
<name>A0A9N7NNS3_STRHE</name>
<keyword evidence="3" id="KW-1185">Reference proteome</keyword>
<dbReference type="OrthoDB" id="1052227at2759"/>
<dbReference type="Proteomes" id="UP001153555">
    <property type="component" value="Unassembled WGS sequence"/>
</dbReference>
<accession>A0A9N7NNS3</accession>